<evidence type="ECO:0000313" key="3">
    <source>
        <dbReference type="Proteomes" id="UP000050761"/>
    </source>
</evidence>
<name>A0A183G2A7_HELPZ</name>
<evidence type="ECO:0000313" key="2">
    <source>
        <dbReference type="EMBL" id="VDP02692.1"/>
    </source>
</evidence>
<feature type="signal peptide" evidence="1">
    <location>
        <begin position="1"/>
        <end position="19"/>
    </location>
</feature>
<keyword evidence="3" id="KW-1185">Reference proteome</keyword>
<dbReference type="AlphaFoldDB" id="A0A183G2A7"/>
<evidence type="ECO:0000256" key="1">
    <source>
        <dbReference type="SAM" id="SignalP"/>
    </source>
</evidence>
<dbReference type="EMBL" id="UZAH01028840">
    <property type="protein sequence ID" value="VDP02692.1"/>
    <property type="molecule type" value="Genomic_DNA"/>
</dbReference>
<proteinExistence type="predicted"/>
<keyword evidence="1" id="KW-0732">Signal</keyword>
<evidence type="ECO:0000313" key="4">
    <source>
        <dbReference type="WBParaSite" id="HPBE_0001541201-mRNA-1"/>
    </source>
</evidence>
<organism evidence="3 4">
    <name type="scientific">Heligmosomoides polygyrus</name>
    <name type="common">Parasitic roundworm</name>
    <dbReference type="NCBI Taxonomy" id="6339"/>
    <lineage>
        <taxon>Eukaryota</taxon>
        <taxon>Metazoa</taxon>
        <taxon>Ecdysozoa</taxon>
        <taxon>Nematoda</taxon>
        <taxon>Chromadorea</taxon>
        <taxon>Rhabditida</taxon>
        <taxon>Rhabditina</taxon>
        <taxon>Rhabditomorpha</taxon>
        <taxon>Strongyloidea</taxon>
        <taxon>Heligmosomidae</taxon>
        <taxon>Heligmosomoides</taxon>
    </lineage>
</organism>
<reference evidence="4" key="2">
    <citation type="submission" date="2019-09" db="UniProtKB">
        <authorList>
            <consortium name="WormBaseParasite"/>
        </authorList>
    </citation>
    <scope>IDENTIFICATION</scope>
</reference>
<accession>A0A183G2A7</accession>
<sequence length="118" mass="11998">MNSSFVVCLACSFLVLSQALPALHLAEVEAVDAANTEILHRVKRYGGWGGGYPGGFGGGYPGGFGGGYPGYGGFGGGYPGFGGGYGRSYGSSFGLSSSFNLGGYNNGYNNGFGFFGKR</sequence>
<protein>
    <submittedName>
        <fullName evidence="4">Glycine rich protein</fullName>
    </submittedName>
</protein>
<feature type="chain" id="PRO_5044551836" evidence="1">
    <location>
        <begin position="20"/>
        <end position="118"/>
    </location>
</feature>
<dbReference type="Proteomes" id="UP000050761">
    <property type="component" value="Unassembled WGS sequence"/>
</dbReference>
<reference evidence="2 3" key="1">
    <citation type="submission" date="2018-11" db="EMBL/GenBank/DDBJ databases">
        <authorList>
            <consortium name="Pathogen Informatics"/>
        </authorList>
    </citation>
    <scope>NUCLEOTIDE SEQUENCE [LARGE SCALE GENOMIC DNA]</scope>
</reference>
<dbReference type="WBParaSite" id="HPBE_0001541201-mRNA-1">
    <property type="protein sequence ID" value="HPBE_0001541201-mRNA-1"/>
    <property type="gene ID" value="HPBE_0001541201"/>
</dbReference>
<accession>A0A3P7ZQE6</accession>
<gene>
    <name evidence="2" type="ORF">HPBE_LOCUS15411</name>
</gene>